<dbReference type="AlphaFoldDB" id="A1RTL9"/>
<keyword evidence="1" id="KW-1133">Transmembrane helix</keyword>
<dbReference type="OrthoDB" id="28820at2157"/>
<dbReference type="RefSeq" id="WP_011762876.1">
    <property type="nucleotide sequence ID" value="NC_008701.1"/>
</dbReference>
<dbReference type="Proteomes" id="UP000002595">
    <property type="component" value="Chromosome"/>
</dbReference>
<feature type="transmembrane region" description="Helical" evidence="1">
    <location>
        <begin position="92"/>
        <end position="110"/>
    </location>
</feature>
<keyword evidence="1" id="KW-0812">Transmembrane</keyword>
<evidence type="ECO:0008006" key="4">
    <source>
        <dbReference type="Google" id="ProtNLM"/>
    </source>
</evidence>
<protein>
    <recommendedName>
        <fullName evidence="4">VIT family protein</fullName>
    </recommendedName>
</protein>
<dbReference type="KEGG" id="pis:Pisl_1130"/>
<organism evidence="2 3">
    <name type="scientific">Pyrobaculum islandicum (strain DSM 4184 / JCM 9189 / GEO3)</name>
    <dbReference type="NCBI Taxonomy" id="384616"/>
    <lineage>
        <taxon>Archaea</taxon>
        <taxon>Thermoproteota</taxon>
        <taxon>Thermoprotei</taxon>
        <taxon>Thermoproteales</taxon>
        <taxon>Thermoproteaceae</taxon>
        <taxon>Pyrobaculum</taxon>
    </lineage>
</organism>
<dbReference type="EMBL" id="CP000504">
    <property type="protein sequence ID" value="ABL88301.1"/>
    <property type="molecule type" value="Genomic_DNA"/>
</dbReference>
<accession>A1RTL9</accession>
<evidence type="ECO:0000256" key="1">
    <source>
        <dbReference type="SAM" id="Phobius"/>
    </source>
</evidence>
<feature type="transmembrane region" description="Helical" evidence="1">
    <location>
        <begin position="140"/>
        <end position="164"/>
    </location>
</feature>
<proteinExistence type="predicted"/>
<keyword evidence="1" id="KW-0472">Membrane</keyword>
<dbReference type="eggNOG" id="arCOG01091">
    <property type="taxonomic scope" value="Archaea"/>
</dbReference>
<dbReference type="HOGENOM" id="CLU_1615369_0_0_2"/>
<keyword evidence="3" id="KW-1185">Reference proteome</keyword>
<reference evidence="2" key="1">
    <citation type="submission" date="2006-12" db="EMBL/GenBank/DDBJ databases">
        <title>Complete sequence of Pyrobaculum islandicum DSM 4184.</title>
        <authorList>
            <person name="Copeland A."/>
            <person name="Lucas S."/>
            <person name="Lapidus A."/>
            <person name="Barry K."/>
            <person name="Detter J.C."/>
            <person name="Glavina del Rio T."/>
            <person name="Dalin E."/>
            <person name="Tice H."/>
            <person name="Pitluck S."/>
            <person name="Meincke L."/>
            <person name="Brettin T."/>
            <person name="Bruce D."/>
            <person name="Han C."/>
            <person name="Tapia R."/>
            <person name="Gilna P."/>
            <person name="Schmutz J."/>
            <person name="Larimer F."/>
            <person name="Land M."/>
            <person name="Hauser L."/>
            <person name="Kyrpides N."/>
            <person name="Mikhailova N."/>
            <person name="Cozen A.E."/>
            <person name="Fitz-Gibbon S.T."/>
            <person name="House C.H."/>
            <person name="Saltikov C."/>
            <person name="Lowe T."/>
            <person name="Richardson P."/>
        </authorList>
    </citation>
    <scope>NUCLEOTIDE SEQUENCE [LARGE SCALE GENOMIC DNA]</scope>
    <source>
        <strain evidence="2">DSM 4184</strain>
    </source>
</reference>
<dbReference type="GeneID" id="4616919"/>
<dbReference type="STRING" id="384616.Pisl_1130"/>
<evidence type="ECO:0000313" key="3">
    <source>
        <dbReference type="Proteomes" id="UP000002595"/>
    </source>
</evidence>
<evidence type="ECO:0000313" key="2">
    <source>
        <dbReference type="EMBL" id="ABL88301.1"/>
    </source>
</evidence>
<feature type="transmembrane region" description="Helical" evidence="1">
    <location>
        <begin position="116"/>
        <end position="133"/>
    </location>
</feature>
<feature type="transmembrane region" description="Helical" evidence="1">
    <location>
        <begin position="31"/>
        <end position="52"/>
    </location>
</feature>
<gene>
    <name evidence="2" type="ordered locus">Pisl_1130</name>
</gene>
<sequence length="166" mass="17830">MRYLVLGVIDGMISAGTLSASLVFKGGTLDLGFALSLAMVVASINALTVFVAEFSHQMREVRELSYKVSLREETRGWTLIHSRALYYTSKSAVYNFVASFLGATIVLIPACFTTHAALYAIIVAVLTSSYLLAGGSWREFIEFALMSAVAVGVGIVIGLTFPVFTA</sequence>
<name>A1RTL9_PYRIL</name>